<evidence type="ECO:0000313" key="3">
    <source>
        <dbReference type="Proteomes" id="UP000190774"/>
    </source>
</evidence>
<keyword evidence="3" id="KW-1185">Reference proteome</keyword>
<proteinExistence type="predicted"/>
<dbReference type="OrthoDB" id="9924993at2"/>
<dbReference type="STRING" id="48467.SAMN02745166_04071"/>
<dbReference type="AlphaFoldDB" id="A0A1T4YTQ9"/>
<gene>
    <name evidence="2" type="ORF">SAMN02745166_04071</name>
</gene>
<dbReference type="RefSeq" id="WP_078815228.1">
    <property type="nucleotide sequence ID" value="NZ_FUYE01000017.1"/>
</dbReference>
<evidence type="ECO:0008006" key="4">
    <source>
        <dbReference type="Google" id="ProtNLM"/>
    </source>
</evidence>
<protein>
    <recommendedName>
        <fullName evidence="4">DUF3592 domain-containing protein</fullName>
    </recommendedName>
</protein>
<accession>A0A1T4YTQ9</accession>
<keyword evidence="1" id="KW-0812">Transmembrane</keyword>
<evidence type="ECO:0000313" key="2">
    <source>
        <dbReference type="EMBL" id="SKB04625.1"/>
    </source>
</evidence>
<dbReference type="Proteomes" id="UP000190774">
    <property type="component" value="Unassembled WGS sequence"/>
</dbReference>
<evidence type="ECO:0000256" key="1">
    <source>
        <dbReference type="SAM" id="Phobius"/>
    </source>
</evidence>
<organism evidence="2 3">
    <name type="scientific">Prosthecobacter debontii</name>
    <dbReference type="NCBI Taxonomy" id="48467"/>
    <lineage>
        <taxon>Bacteria</taxon>
        <taxon>Pseudomonadati</taxon>
        <taxon>Verrucomicrobiota</taxon>
        <taxon>Verrucomicrobiia</taxon>
        <taxon>Verrucomicrobiales</taxon>
        <taxon>Verrucomicrobiaceae</taxon>
        <taxon>Prosthecobacter</taxon>
    </lineage>
</organism>
<keyword evidence="1" id="KW-0472">Membrane</keyword>
<keyword evidence="1" id="KW-1133">Transmembrane helix</keyword>
<feature type="transmembrane region" description="Helical" evidence="1">
    <location>
        <begin position="6"/>
        <end position="24"/>
    </location>
</feature>
<name>A0A1T4YTQ9_9BACT</name>
<reference evidence="3" key="1">
    <citation type="submission" date="2017-02" db="EMBL/GenBank/DDBJ databases">
        <authorList>
            <person name="Varghese N."/>
            <person name="Submissions S."/>
        </authorList>
    </citation>
    <scope>NUCLEOTIDE SEQUENCE [LARGE SCALE GENOMIC DNA]</scope>
    <source>
        <strain evidence="3">ATCC 700200</strain>
    </source>
</reference>
<sequence>MLEVLLAILLPILLVCGIIGLIIYQAVTRGYQMRELCDHGVETTGVIREKRSYNPQSGSRRYKLAYTYTDSVGASHSHTSVVTSSVYDQHEEGGPISVVYSSRTPSISAPLYLVEQSRDALKKG</sequence>
<dbReference type="EMBL" id="FUYE01000017">
    <property type="protein sequence ID" value="SKB04625.1"/>
    <property type="molecule type" value="Genomic_DNA"/>
</dbReference>